<gene>
    <name evidence="2" type="ORF">KUTeg_015026</name>
</gene>
<feature type="region of interest" description="Disordered" evidence="1">
    <location>
        <begin position="1"/>
        <end position="25"/>
    </location>
</feature>
<evidence type="ECO:0000313" key="2">
    <source>
        <dbReference type="EMBL" id="KAJ8306942.1"/>
    </source>
</evidence>
<protein>
    <submittedName>
        <fullName evidence="2">Uncharacterized protein</fullName>
    </submittedName>
</protein>
<dbReference type="Proteomes" id="UP001217089">
    <property type="component" value="Unassembled WGS sequence"/>
</dbReference>
<accession>A0ABQ9ETN2</accession>
<name>A0ABQ9ETN2_TEGGR</name>
<organism evidence="2 3">
    <name type="scientific">Tegillarca granosa</name>
    <name type="common">Malaysian cockle</name>
    <name type="synonym">Anadara granosa</name>
    <dbReference type="NCBI Taxonomy" id="220873"/>
    <lineage>
        <taxon>Eukaryota</taxon>
        <taxon>Metazoa</taxon>
        <taxon>Spiralia</taxon>
        <taxon>Lophotrochozoa</taxon>
        <taxon>Mollusca</taxon>
        <taxon>Bivalvia</taxon>
        <taxon>Autobranchia</taxon>
        <taxon>Pteriomorphia</taxon>
        <taxon>Arcoida</taxon>
        <taxon>Arcoidea</taxon>
        <taxon>Arcidae</taxon>
        <taxon>Tegillarca</taxon>
    </lineage>
</organism>
<evidence type="ECO:0000256" key="1">
    <source>
        <dbReference type="SAM" id="MobiDB-lite"/>
    </source>
</evidence>
<evidence type="ECO:0000313" key="3">
    <source>
        <dbReference type="Proteomes" id="UP001217089"/>
    </source>
</evidence>
<keyword evidence="3" id="KW-1185">Reference proteome</keyword>
<reference evidence="2 3" key="1">
    <citation type="submission" date="2022-12" db="EMBL/GenBank/DDBJ databases">
        <title>Chromosome-level genome of Tegillarca granosa.</title>
        <authorList>
            <person name="Kim J."/>
        </authorList>
    </citation>
    <scope>NUCLEOTIDE SEQUENCE [LARGE SCALE GENOMIC DNA]</scope>
    <source>
        <strain evidence="2">Teg-2019</strain>
        <tissue evidence="2">Adductor muscle</tissue>
    </source>
</reference>
<proteinExistence type="predicted"/>
<dbReference type="EMBL" id="JARBDR010000793">
    <property type="protein sequence ID" value="KAJ8306942.1"/>
    <property type="molecule type" value="Genomic_DNA"/>
</dbReference>
<feature type="compositionally biased region" description="Acidic residues" evidence="1">
    <location>
        <begin position="1"/>
        <end position="11"/>
    </location>
</feature>
<feature type="non-terminal residue" evidence="2">
    <location>
        <position position="228"/>
    </location>
</feature>
<sequence length="228" mass="26030">MNLQPVEEDDYKDLSPNRRTIVGTDGSDLPDVSSIVDIMVYLLTACQWDTKHLVDESCKHCLAVLFDRGIEVGTDKQCQWDKPRQTSNPTEVTTLQFKKKGMYVMSIGLFQLTIDNVRLPLIQACKEYGSVLLHTLDYSSDEDEVDVGVFQKFQEILQNAPIDLNDEELIAVVGKSRFLLEGSTLLLVQLQMQWLNVSVVVKALYKLNVHSHFKTKLQLIFMYILKMV</sequence>
<comment type="caution">
    <text evidence="2">The sequence shown here is derived from an EMBL/GenBank/DDBJ whole genome shotgun (WGS) entry which is preliminary data.</text>
</comment>